<feature type="compositionally biased region" description="Basic and acidic residues" evidence="1">
    <location>
        <begin position="687"/>
        <end position="715"/>
    </location>
</feature>
<sequence length="1061" mass="113012">MNLVVRTLIESSCAHTTSRSPYSTYYNNKPRKTTQPAPTTMTVGVAQGPETGTHYDNSGVQVNSPTSAPLVGPVDSTTMLAPTAKTTRRVATMMPRALLTMTPKAATTIPNRKSPMAKITPRARVEDLKALVLKVPAPKALTLKARVPKASLEANTRTTSLHSMTLDPVAFEPELLSTVEEQTERTSNPMSRLSANRFASGGDGGASGSEVSLCPARHSTHSCASSEAASLFSPLAHGSYLSSGGPSHTPIKLFSPAASLSGLGKEKDRATLLERPATTQSDYRSTAGSDYSSFLRLYTSEQNLKLKDKDGAAKSVGSVSPGKLSVDLPARTHGSGSGSGSGSYTGREVQVRVSAAARPLHLPFLVLTALASVWLFTPSFPSRAGSPFQPTSPTKSAAGGTGSFILGSHRTGTAPQIFGGSQNYRSNGASEAGRSGASETARSGAIELIAARRREVERAAGLTVAKRLAVKAHTGVRPREVPRRRTVVEEREPRLIAAMEAARPIGAVVEVKRTAAMGATKPMAATEEAKCIRAMARGRLSPRPTRARVREVRPTGVKAEAGLIAATVRVKRIGAMVEARRTAAADAVRPIAAVQEARPAEATVGARRGSSSRIAKHTAARPFAALVPKPRGAKRTVTAGATFITLKPTELPAKPRLLVPKPIEARAAVKVPPPPPFCSYHSGSEAYKTHGSDTYHESESRAETHRPDAHTDTEGETYRAAKVVPSDCRLKDAPKHLVARPVRRRLTPRTPGGQYGKALSEASTAPTSAEGLIRQRISREVVTSVPVPSESKAITLGHHGHGQEPMRISALWYLNVHAPPPIEWLRTQAILYPNVLILTWTGPTRGRRVVMLDLVNCTEVRSTRAPSPSHPNTRGDVGSAAARLQSADLAETLCLFQLYTDGVEMLGTDTARERVRWVGAIWDVLATIARGLPRALTNGSESESGTLQLSLRLRWIAETADDISVASLVPSFDAPSLRRTTSIADLEVEADIDRRPAPASSSSKEESNFLSPPRSCSRVSGSDGGGYQTPGTDRARSSRYSASNVTRQENTYVPTDTEQST</sequence>
<feature type="region of interest" description="Disordered" evidence="1">
    <location>
        <begin position="311"/>
        <end position="345"/>
    </location>
</feature>
<reference evidence="2 3" key="1">
    <citation type="submission" date="2015-07" db="EMBL/GenBank/DDBJ databases">
        <authorList>
            <person name="Noorani M."/>
        </authorList>
    </citation>
    <scope>NUCLEOTIDE SEQUENCE [LARGE SCALE GENOMIC DNA]</scope>
    <source>
        <strain evidence="2">BBA 69670</strain>
    </source>
</reference>
<accession>A0A0K6G9B7</accession>
<evidence type="ECO:0000256" key="1">
    <source>
        <dbReference type="SAM" id="MobiDB-lite"/>
    </source>
</evidence>
<evidence type="ECO:0000313" key="2">
    <source>
        <dbReference type="EMBL" id="CUA75217.1"/>
    </source>
</evidence>
<protein>
    <recommendedName>
        <fullName evidence="4">PH domain-containing protein</fullName>
    </recommendedName>
</protein>
<feature type="region of interest" description="Disordered" evidence="1">
    <location>
        <begin position="746"/>
        <end position="767"/>
    </location>
</feature>
<evidence type="ECO:0000313" key="3">
    <source>
        <dbReference type="Proteomes" id="UP000044841"/>
    </source>
</evidence>
<feature type="region of interest" description="Disordered" evidence="1">
    <location>
        <begin position="682"/>
        <end position="715"/>
    </location>
</feature>
<feature type="region of interest" description="Disordered" evidence="1">
    <location>
        <begin position="989"/>
        <end position="1061"/>
    </location>
</feature>
<evidence type="ECO:0008006" key="4">
    <source>
        <dbReference type="Google" id="ProtNLM"/>
    </source>
</evidence>
<dbReference type="AlphaFoldDB" id="A0A0K6G9B7"/>
<keyword evidence="3" id="KW-1185">Reference proteome</keyword>
<organism evidence="2 3">
    <name type="scientific">Rhizoctonia solani</name>
    <dbReference type="NCBI Taxonomy" id="456999"/>
    <lineage>
        <taxon>Eukaryota</taxon>
        <taxon>Fungi</taxon>
        <taxon>Dikarya</taxon>
        <taxon>Basidiomycota</taxon>
        <taxon>Agaricomycotina</taxon>
        <taxon>Agaricomycetes</taxon>
        <taxon>Cantharellales</taxon>
        <taxon>Ceratobasidiaceae</taxon>
        <taxon>Rhizoctonia</taxon>
    </lineage>
</organism>
<dbReference type="EMBL" id="CYGV01001512">
    <property type="protein sequence ID" value="CUA75217.1"/>
    <property type="molecule type" value="Genomic_DNA"/>
</dbReference>
<feature type="region of interest" description="Disordered" evidence="1">
    <location>
        <begin position="179"/>
        <end position="209"/>
    </location>
</feature>
<dbReference type="Proteomes" id="UP000044841">
    <property type="component" value="Unassembled WGS sequence"/>
</dbReference>
<name>A0A0K6G9B7_9AGAM</name>
<proteinExistence type="predicted"/>
<feature type="compositionally biased region" description="Polar residues" evidence="1">
    <location>
        <begin position="185"/>
        <end position="194"/>
    </location>
</feature>
<feature type="compositionally biased region" description="Polar residues" evidence="1">
    <location>
        <begin position="1038"/>
        <end position="1061"/>
    </location>
</feature>
<gene>
    <name evidence="2" type="ORF">RSOLAG22IIIB_05787</name>
</gene>